<dbReference type="InterPro" id="IPR001296">
    <property type="entry name" value="Glyco_trans_1"/>
</dbReference>
<dbReference type="EMBL" id="JBHTIB010000012">
    <property type="protein sequence ID" value="MFD0836292.1"/>
    <property type="molecule type" value="Genomic_DNA"/>
</dbReference>
<comment type="caution">
    <text evidence="2">The sequence shown here is derived from an EMBL/GenBank/DDBJ whole genome shotgun (WGS) entry which is preliminary data.</text>
</comment>
<proteinExistence type="predicted"/>
<protein>
    <submittedName>
        <fullName evidence="2">Glycosyltransferase</fullName>
        <ecNumber evidence="2">2.4.-.-</ecNumber>
    </submittedName>
</protein>
<gene>
    <name evidence="2" type="ORF">ACFQ0I_10980</name>
</gene>
<organism evidence="2 3">
    <name type="scientific">Mariniflexile aquimaris</name>
    <dbReference type="NCBI Taxonomy" id="881009"/>
    <lineage>
        <taxon>Bacteria</taxon>
        <taxon>Pseudomonadati</taxon>
        <taxon>Bacteroidota</taxon>
        <taxon>Flavobacteriia</taxon>
        <taxon>Flavobacteriales</taxon>
        <taxon>Flavobacteriaceae</taxon>
        <taxon>Mariniflexile</taxon>
    </lineage>
</organism>
<keyword evidence="2" id="KW-0328">Glycosyltransferase</keyword>
<dbReference type="GO" id="GO:0016757">
    <property type="term" value="F:glycosyltransferase activity"/>
    <property type="evidence" value="ECO:0007669"/>
    <property type="project" value="UniProtKB-KW"/>
</dbReference>
<dbReference type="RefSeq" id="WP_379942225.1">
    <property type="nucleotide sequence ID" value="NZ_JBHTIB010000012.1"/>
</dbReference>
<dbReference type="Gene3D" id="3.40.50.2000">
    <property type="entry name" value="Glycogen Phosphorylase B"/>
    <property type="match status" value="2"/>
</dbReference>
<keyword evidence="3" id="KW-1185">Reference proteome</keyword>
<feature type="domain" description="Glycosyl transferase family 1" evidence="1">
    <location>
        <begin position="187"/>
        <end position="350"/>
    </location>
</feature>
<reference evidence="3" key="1">
    <citation type="journal article" date="2019" name="Int. J. Syst. Evol. Microbiol.">
        <title>The Global Catalogue of Microorganisms (GCM) 10K type strain sequencing project: providing services to taxonomists for standard genome sequencing and annotation.</title>
        <authorList>
            <consortium name="The Broad Institute Genomics Platform"/>
            <consortium name="The Broad Institute Genome Sequencing Center for Infectious Disease"/>
            <person name="Wu L."/>
            <person name="Ma J."/>
        </authorList>
    </citation>
    <scope>NUCLEOTIDE SEQUENCE [LARGE SCALE GENOMIC DNA]</scope>
    <source>
        <strain evidence="3">CCUG 60529</strain>
    </source>
</reference>
<dbReference type="PANTHER" id="PTHR12526">
    <property type="entry name" value="GLYCOSYLTRANSFERASE"/>
    <property type="match status" value="1"/>
</dbReference>
<dbReference type="SUPFAM" id="SSF53756">
    <property type="entry name" value="UDP-Glycosyltransferase/glycogen phosphorylase"/>
    <property type="match status" value="1"/>
</dbReference>
<accession>A0ABW3BUV1</accession>
<evidence type="ECO:0000313" key="2">
    <source>
        <dbReference type="EMBL" id="MFD0836292.1"/>
    </source>
</evidence>
<evidence type="ECO:0000313" key="3">
    <source>
        <dbReference type="Proteomes" id="UP001597011"/>
    </source>
</evidence>
<dbReference type="Pfam" id="PF00534">
    <property type="entry name" value="Glycos_transf_1"/>
    <property type="match status" value="1"/>
</dbReference>
<sequence length="377" mass="43792">MKIIYYTDQIYLHGGLERVLANKLNYFSNNTDFELHVITFQQKNNPPCYTLPKNVQLHDLDIDYNRTISFLNPLNLKLSLQHYLRLKRKIKFIQPDIIVICNYEFGFYFIPLIAKNVIKIKEFHSSKHFSYIEQSKNRNILKTIKYKLADYFESKYDYLVLLTTDELKYYKGKNKLVIPNAITKTNSNGANLINKKAISAGRIAPVKGFEYLINSWKHVVDECPDWTLNIYGEGEEDYVKKLQNQINSLNLGNHVFLNGSTNDLESKMLDSSIYAMTSLTECFPMVLLEAMSCGLPIVSFDSPNGPRNIITNNEDGVIVEYLNEKLLAVEMINLIKDIDKRKIMGQNGRNNILKFSELNVMSKWLELFNSRLYNKKT</sequence>
<dbReference type="Proteomes" id="UP001597011">
    <property type="component" value="Unassembled WGS sequence"/>
</dbReference>
<dbReference type="PANTHER" id="PTHR12526:SF630">
    <property type="entry name" value="GLYCOSYLTRANSFERASE"/>
    <property type="match status" value="1"/>
</dbReference>
<evidence type="ECO:0000259" key="1">
    <source>
        <dbReference type="Pfam" id="PF00534"/>
    </source>
</evidence>
<name>A0ABW3BUV1_9FLAO</name>
<dbReference type="EC" id="2.4.-.-" evidence="2"/>
<keyword evidence="2" id="KW-0808">Transferase</keyword>